<protein>
    <recommendedName>
        <fullName evidence="3">Terminase small subunit</fullName>
    </recommendedName>
</protein>
<name>A0ABX1NVR8_9RHOO</name>
<evidence type="ECO:0008006" key="3">
    <source>
        <dbReference type="Google" id="ProtNLM"/>
    </source>
</evidence>
<organism evidence="1 2">
    <name type="scientific">Aromatoleum bremense</name>
    <dbReference type="NCBI Taxonomy" id="76115"/>
    <lineage>
        <taxon>Bacteria</taxon>
        <taxon>Pseudomonadati</taxon>
        <taxon>Pseudomonadota</taxon>
        <taxon>Betaproteobacteria</taxon>
        <taxon>Rhodocyclales</taxon>
        <taxon>Rhodocyclaceae</taxon>
        <taxon>Aromatoleum</taxon>
    </lineage>
</organism>
<dbReference type="EMBL" id="WTVP01000023">
    <property type="protein sequence ID" value="NMG15866.1"/>
    <property type="molecule type" value="Genomic_DNA"/>
</dbReference>
<reference evidence="1 2" key="1">
    <citation type="submission" date="2019-12" db="EMBL/GenBank/DDBJ databases">
        <title>Comparative genomics gives insights into the taxonomy of the Azoarcus-Aromatoleum group and reveals separate origins of nif in the plant-associated Azoarcus and non-plant-associated Aromatoleum sub-groups.</title>
        <authorList>
            <person name="Lafos M."/>
            <person name="Maluk M."/>
            <person name="Batista M."/>
            <person name="Junghare M."/>
            <person name="Carmona M."/>
            <person name="Faoro H."/>
            <person name="Cruz L.M."/>
            <person name="Battistoni F."/>
            <person name="De Souza E."/>
            <person name="Pedrosa F."/>
            <person name="Chen W.-M."/>
            <person name="Poole P.S."/>
            <person name="Dixon R.A."/>
            <person name="James E.K."/>
        </authorList>
    </citation>
    <scope>NUCLEOTIDE SEQUENCE [LARGE SCALE GENOMIC DNA]</scope>
    <source>
        <strain evidence="1 2">PbN1</strain>
    </source>
</reference>
<evidence type="ECO:0000313" key="2">
    <source>
        <dbReference type="Proteomes" id="UP000633943"/>
    </source>
</evidence>
<keyword evidence="2" id="KW-1185">Reference proteome</keyword>
<comment type="caution">
    <text evidence="1">The sequence shown here is derived from an EMBL/GenBank/DDBJ whole genome shotgun (WGS) entry which is preliminary data.</text>
</comment>
<gene>
    <name evidence="1" type="ORF">GPA24_09995</name>
</gene>
<accession>A0ABX1NVR8</accession>
<dbReference type="RefSeq" id="WP_169202483.1">
    <property type="nucleotide sequence ID" value="NZ_CP059467.1"/>
</dbReference>
<proteinExistence type="predicted"/>
<sequence>MTRKKTPPTPKPRKAIHCRADDDPEVTHRNYAQAIIAPEVGAFRIVSACEQPGLKDQLDTPAMIRLLKDRGEAVNQGDMTHAEQMLAAQATALQTLFVRLSERAMEQGHTPNIEAFMRLALRAQSQSRATLETLATIKNPPMIFAKQANVTTGPQQINNGTVAGSCARENETEQSKLFEVENGQRLDTRAPGATIRTDPAMATVGTIDGTANR</sequence>
<dbReference type="Proteomes" id="UP000633943">
    <property type="component" value="Unassembled WGS sequence"/>
</dbReference>
<evidence type="ECO:0000313" key="1">
    <source>
        <dbReference type="EMBL" id="NMG15866.1"/>
    </source>
</evidence>